<dbReference type="SUPFAM" id="SSF51735">
    <property type="entry name" value="NAD(P)-binding Rossmann-fold domains"/>
    <property type="match status" value="1"/>
</dbReference>
<protein>
    <submittedName>
        <fullName evidence="3">NAD(P)-dependent oxidoreductase</fullName>
    </submittedName>
</protein>
<dbReference type="STRING" id="56458.SB85_15685"/>
<dbReference type="Proteomes" id="UP000247346">
    <property type="component" value="Unassembled WGS sequence"/>
</dbReference>
<dbReference type="CDD" id="cd05233">
    <property type="entry name" value="SDR_c"/>
    <property type="match status" value="1"/>
</dbReference>
<organism evidence="3 4">
    <name type="scientific">Xanthomonas sacchari</name>
    <dbReference type="NCBI Taxonomy" id="56458"/>
    <lineage>
        <taxon>Bacteria</taxon>
        <taxon>Pseudomonadati</taxon>
        <taxon>Pseudomonadota</taxon>
        <taxon>Gammaproteobacteria</taxon>
        <taxon>Lysobacterales</taxon>
        <taxon>Lysobacteraceae</taxon>
        <taxon>Xanthomonas</taxon>
    </lineage>
</organism>
<dbReference type="PANTHER" id="PTHR43639:SF1">
    <property type="entry name" value="SHORT-CHAIN DEHYDROGENASE_REDUCTASE FAMILY PROTEIN"/>
    <property type="match status" value="1"/>
</dbReference>
<dbReference type="Gene3D" id="3.40.50.720">
    <property type="entry name" value="NAD(P)-binding Rossmann-like Domain"/>
    <property type="match status" value="1"/>
</dbReference>
<dbReference type="FunFam" id="3.40.50.720:FF:000084">
    <property type="entry name" value="Short-chain dehydrogenase reductase"/>
    <property type="match status" value="1"/>
</dbReference>
<evidence type="ECO:0000256" key="1">
    <source>
        <dbReference type="ARBA" id="ARBA00006484"/>
    </source>
</evidence>
<evidence type="ECO:0000313" key="4">
    <source>
        <dbReference type="Proteomes" id="UP000247346"/>
    </source>
</evidence>
<sequence>MTDPSAFAGYRVLVAGASRGIGLAIADAFAGHGAAVAICARSPAPLAEAAAQLQRHGHPVAQLCCDLADAAQIEAWVAQAADALGGIDVMINNASGYGHGDDDASWQAGFDIDLMAAVRCNRAALPHLRGSGRGCILNISSINGLRPTPRVPAYSAAKAALNYYTTTLATQLARERIRVNAIAPGSIEFPGGLWEQRRQQQPELYRQIRASIPFGAFGAIDDVANAALFLASPQARWITGQVLAVDGGQSLGA</sequence>
<comment type="caution">
    <text evidence="3">The sequence shown here is derived from an EMBL/GenBank/DDBJ whole genome shotgun (WGS) entry which is preliminary data.</text>
</comment>
<dbReference type="EMBL" id="MDEK01000013">
    <property type="protein sequence ID" value="PPU81387.1"/>
    <property type="molecule type" value="Genomic_DNA"/>
</dbReference>
<dbReference type="InterPro" id="IPR036291">
    <property type="entry name" value="NAD(P)-bd_dom_sf"/>
</dbReference>
<dbReference type="OrthoDB" id="9803333at2"/>
<name>A0A2P5Z1I3_9XANT</name>
<dbReference type="PROSITE" id="PS00061">
    <property type="entry name" value="ADH_SHORT"/>
    <property type="match status" value="1"/>
</dbReference>
<dbReference type="PRINTS" id="PR00081">
    <property type="entry name" value="GDHRDH"/>
</dbReference>
<evidence type="ECO:0000313" key="3">
    <source>
        <dbReference type="EMBL" id="PPU81387.1"/>
    </source>
</evidence>
<gene>
    <name evidence="3" type="ORF">XsacCFBP4641_14240</name>
</gene>
<dbReference type="InterPro" id="IPR002347">
    <property type="entry name" value="SDR_fam"/>
</dbReference>
<reference evidence="3 4" key="1">
    <citation type="submission" date="2016-08" db="EMBL/GenBank/DDBJ databases">
        <authorList>
            <person name="Seilhamer J.J."/>
        </authorList>
    </citation>
    <scope>NUCLEOTIDE SEQUENCE [LARGE SCALE GENOMIC DNA]</scope>
    <source>
        <strain evidence="3 4">CFBP4641</strain>
    </source>
</reference>
<accession>A0A2P5Z1I3</accession>
<comment type="similarity">
    <text evidence="1">Belongs to the short-chain dehydrogenases/reductases (SDR) family.</text>
</comment>
<dbReference type="GO" id="GO:0016491">
    <property type="term" value="F:oxidoreductase activity"/>
    <property type="evidence" value="ECO:0007669"/>
    <property type="project" value="UniProtKB-KW"/>
</dbReference>
<dbReference type="InterPro" id="IPR020904">
    <property type="entry name" value="Sc_DH/Rdtase_CS"/>
</dbReference>
<dbReference type="GeneID" id="93880682"/>
<proteinExistence type="inferred from homology"/>
<dbReference type="PANTHER" id="PTHR43639">
    <property type="entry name" value="OXIDOREDUCTASE, SHORT-CHAIN DEHYDROGENASE/REDUCTASE FAMILY (AFU_ORTHOLOGUE AFUA_5G02870)"/>
    <property type="match status" value="1"/>
</dbReference>
<evidence type="ECO:0000256" key="2">
    <source>
        <dbReference type="ARBA" id="ARBA00023002"/>
    </source>
</evidence>
<dbReference type="RefSeq" id="WP_010340967.1">
    <property type="nucleotide sequence ID" value="NZ_CP132343.1"/>
</dbReference>
<dbReference type="PRINTS" id="PR00080">
    <property type="entry name" value="SDRFAMILY"/>
</dbReference>
<keyword evidence="2" id="KW-0560">Oxidoreductase</keyword>
<dbReference type="Pfam" id="PF13561">
    <property type="entry name" value="adh_short_C2"/>
    <property type="match status" value="1"/>
</dbReference>
<dbReference type="AlphaFoldDB" id="A0A2P5Z1I3"/>